<gene>
    <name evidence="3" type="ORF">EHO60_14915</name>
</gene>
<evidence type="ECO:0000313" key="3">
    <source>
        <dbReference type="EMBL" id="TGK06331.1"/>
    </source>
</evidence>
<evidence type="ECO:0000256" key="1">
    <source>
        <dbReference type="SAM" id="MobiDB-lite"/>
    </source>
</evidence>
<protein>
    <submittedName>
        <fullName evidence="3">Lipoprotein</fullName>
    </submittedName>
</protein>
<name>A0A4R9G4Q7_9LEPT</name>
<comment type="caution">
    <text evidence="3">The sequence shown here is derived from an EMBL/GenBank/DDBJ whole genome shotgun (WGS) entry which is preliminary data.</text>
</comment>
<keyword evidence="3" id="KW-0449">Lipoprotein</keyword>
<dbReference type="OrthoDB" id="341999at2"/>
<keyword evidence="2" id="KW-0732">Signal</keyword>
<accession>A0A4R9G4Q7</accession>
<feature type="region of interest" description="Disordered" evidence="1">
    <location>
        <begin position="23"/>
        <end position="43"/>
    </location>
</feature>
<dbReference type="EMBL" id="RQET01000013">
    <property type="protein sequence ID" value="TGK06331.1"/>
    <property type="molecule type" value="Genomic_DNA"/>
</dbReference>
<feature type="chain" id="PRO_5020303866" evidence="2">
    <location>
        <begin position="21"/>
        <end position="141"/>
    </location>
</feature>
<dbReference type="RefSeq" id="WP_135769013.1">
    <property type="nucleotide sequence ID" value="NZ_RQET01000013.1"/>
</dbReference>
<reference evidence="3" key="1">
    <citation type="journal article" date="2019" name="PLoS Negl. Trop. Dis.">
        <title>Revisiting the worldwide diversity of Leptospira species in the environment.</title>
        <authorList>
            <person name="Vincent A.T."/>
            <person name="Schiettekatte O."/>
            <person name="Bourhy P."/>
            <person name="Veyrier F.J."/>
            <person name="Picardeau M."/>
        </authorList>
    </citation>
    <scope>NUCLEOTIDE SEQUENCE [LARGE SCALE GENOMIC DNA]</scope>
    <source>
        <strain evidence="3">SSW15</strain>
    </source>
</reference>
<dbReference type="Proteomes" id="UP000298458">
    <property type="component" value="Unassembled WGS sequence"/>
</dbReference>
<dbReference type="NCBIfam" id="NF033168">
    <property type="entry name" value="lipo_LIC10766"/>
    <property type="match status" value="1"/>
</dbReference>
<keyword evidence="4" id="KW-1185">Reference proteome</keyword>
<feature type="signal peptide" evidence="2">
    <location>
        <begin position="1"/>
        <end position="20"/>
    </location>
</feature>
<feature type="compositionally biased region" description="Polar residues" evidence="1">
    <location>
        <begin position="23"/>
        <end position="32"/>
    </location>
</feature>
<sequence length="141" mass="15839">MQPKIAVSLILIFSFFSVCKTPTTKESGQTEPPKSVVQESAPAEEDQFVKATEGFLNSSTYQVVVSSLEGNEHEALELARKRALNLFIAEKGEFFRPTDRKILKELVDSKGKIAKTSRPINGKTYYLFQVTQPDLKIELKK</sequence>
<evidence type="ECO:0000256" key="2">
    <source>
        <dbReference type="SAM" id="SignalP"/>
    </source>
</evidence>
<dbReference type="AlphaFoldDB" id="A0A4R9G4Q7"/>
<organism evidence="3 4">
    <name type="scientific">Leptospira fletcheri</name>
    <dbReference type="NCBI Taxonomy" id="2484981"/>
    <lineage>
        <taxon>Bacteria</taxon>
        <taxon>Pseudomonadati</taxon>
        <taxon>Spirochaetota</taxon>
        <taxon>Spirochaetia</taxon>
        <taxon>Leptospirales</taxon>
        <taxon>Leptospiraceae</taxon>
        <taxon>Leptospira</taxon>
    </lineage>
</organism>
<proteinExistence type="predicted"/>
<evidence type="ECO:0000313" key="4">
    <source>
        <dbReference type="Proteomes" id="UP000298458"/>
    </source>
</evidence>